<name>A0A100WBA7_MYCCR</name>
<dbReference type="STRING" id="228230.RMCC_1850"/>
<dbReference type="AlphaFoldDB" id="A0A100WBA7"/>
<protein>
    <submittedName>
        <fullName evidence="1">Uncharacterized protein</fullName>
    </submittedName>
</protein>
<dbReference type="EMBL" id="BCSY01000035">
    <property type="protein sequence ID" value="GAS94884.1"/>
    <property type="molecule type" value="Genomic_DNA"/>
</dbReference>
<evidence type="ECO:0000313" key="1">
    <source>
        <dbReference type="EMBL" id="GAS94884.1"/>
    </source>
</evidence>
<reference evidence="2" key="2">
    <citation type="submission" date="2016-02" db="EMBL/GenBank/DDBJ databases">
        <title>Draft genome sequence of five rapidly growing Mycobacterium species.</title>
        <authorList>
            <person name="Katahira K."/>
            <person name="Gotou Y."/>
            <person name="Iida K."/>
            <person name="Ogura Y."/>
            <person name="Hayashi T."/>
        </authorList>
    </citation>
    <scope>NUCLEOTIDE SEQUENCE [LARGE SCALE GENOMIC DNA]</scope>
    <source>
        <strain evidence="2">JCM15298</strain>
    </source>
</reference>
<dbReference type="Proteomes" id="UP000069443">
    <property type="component" value="Unassembled WGS sequence"/>
</dbReference>
<gene>
    <name evidence="1" type="ORF">RMCC_1850</name>
</gene>
<comment type="caution">
    <text evidence="1">The sequence shown here is derived from an EMBL/GenBank/DDBJ whole genome shotgun (WGS) entry which is preliminary data.</text>
</comment>
<keyword evidence="2" id="KW-1185">Reference proteome</keyword>
<proteinExistence type="predicted"/>
<organism evidence="1 2">
    <name type="scientific">Mycolicibacterium canariasense</name>
    <name type="common">Mycobacterium canariasense</name>
    <dbReference type="NCBI Taxonomy" id="228230"/>
    <lineage>
        <taxon>Bacteria</taxon>
        <taxon>Bacillati</taxon>
        <taxon>Actinomycetota</taxon>
        <taxon>Actinomycetes</taxon>
        <taxon>Mycobacteriales</taxon>
        <taxon>Mycobacteriaceae</taxon>
        <taxon>Mycolicibacterium</taxon>
    </lineage>
</organism>
<evidence type="ECO:0000313" key="2">
    <source>
        <dbReference type="Proteomes" id="UP000069443"/>
    </source>
</evidence>
<accession>A0A100WBA7</accession>
<reference evidence="2" key="1">
    <citation type="journal article" date="2016" name="Genome Announc.">
        <title>Draft Genome Sequences of Five Rapidly Growing Mycobacterium Species, M. thermoresistibile, M. fortuitum subsp. acetamidolyticum, M. canariasense, M. brisbanense, and M. novocastrense.</title>
        <authorList>
            <person name="Katahira K."/>
            <person name="Ogura Y."/>
            <person name="Gotoh Y."/>
            <person name="Hayashi T."/>
        </authorList>
    </citation>
    <scope>NUCLEOTIDE SEQUENCE [LARGE SCALE GENOMIC DNA]</scope>
    <source>
        <strain evidence="2">JCM15298</strain>
    </source>
</reference>
<sequence length="122" mass="13049">MITDRTRLAVSGDLSTNGVRTDLGAVTTDALFHPQKPYRNGIVVYAKSVWGGNGFGNDIARVAVRDGKVVAVYESALTHQIARVAGHGDIISDGQFYGHGANRRRVVTTTALNKWIAAVKGL</sequence>